<accession>A0ACC1LUT4</accession>
<reference evidence="1" key="1">
    <citation type="submission" date="2022-07" db="EMBL/GenBank/DDBJ databases">
        <title>Phylogenomic reconstructions and comparative analyses of Kickxellomycotina fungi.</title>
        <authorList>
            <person name="Reynolds N.K."/>
            <person name="Stajich J.E."/>
            <person name="Barry K."/>
            <person name="Grigoriev I.V."/>
            <person name="Crous P."/>
            <person name="Smith M.E."/>
        </authorList>
    </citation>
    <scope>NUCLEOTIDE SEQUENCE</scope>
    <source>
        <strain evidence="1">CBS 190363</strain>
    </source>
</reference>
<gene>
    <name evidence="1" type="primary">RPN2_2</name>
    <name evidence="1" type="ORF">IWW38_005520</name>
</gene>
<organism evidence="1 2">
    <name type="scientific">Coemansia aciculifera</name>
    <dbReference type="NCBI Taxonomy" id="417176"/>
    <lineage>
        <taxon>Eukaryota</taxon>
        <taxon>Fungi</taxon>
        <taxon>Fungi incertae sedis</taxon>
        <taxon>Zoopagomycota</taxon>
        <taxon>Kickxellomycotina</taxon>
        <taxon>Kickxellomycetes</taxon>
        <taxon>Kickxellales</taxon>
        <taxon>Kickxellaceae</taxon>
        <taxon>Coemansia</taxon>
    </lineage>
</organism>
<keyword evidence="2" id="KW-1185">Reference proteome</keyword>
<evidence type="ECO:0000313" key="1">
    <source>
        <dbReference type="EMBL" id="KAJ2883666.1"/>
    </source>
</evidence>
<dbReference type="Proteomes" id="UP001139981">
    <property type="component" value="Unassembled WGS sequence"/>
</dbReference>
<name>A0ACC1LUT4_9FUNG</name>
<protein>
    <submittedName>
        <fullName evidence="1">Proteasome regulatory particle base subunit</fullName>
    </submittedName>
</protein>
<keyword evidence="1" id="KW-0647">Proteasome</keyword>
<evidence type="ECO:0000313" key="2">
    <source>
        <dbReference type="Proteomes" id="UP001139981"/>
    </source>
</evidence>
<dbReference type="EMBL" id="JANBVB010002621">
    <property type="protein sequence ID" value="KAJ2883666.1"/>
    <property type="molecule type" value="Genomic_DNA"/>
</dbReference>
<comment type="caution">
    <text evidence="1">The sequence shown here is derived from an EMBL/GenBank/DDBJ whole genome shotgun (WGS) entry which is preliminary data.</text>
</comment>
<proteinExistence type="predicted"/>
<sequence length="274" mass="29329">MLFANWALAVLSLGVVSGAIVAKDVSIKVVDRDGSMLFDKKLSYPKTFSQTPKVKSSTPLSISFKAETAGSQEQLKQLDQALVSFQHTTTGHEVGLAAKASKSGEFKMEMTRAQFRKHFDLAPGTYNVALVLGSHSDEDGGVLYKLGNVHMEGSSKNGGKAAKSVVYGAREEIQHQFGSPQRMPNAAVSLAFSGVVVAPLVLLLVVWARLGVNVAGVQWEGVVFLGAVAAYVGLAVSYWVGVKLFPTLAYALALALPTFVSGRYALSHNRKRRT</sequence>